<dbReference type="InterPro" id="IPR039426">
    <property type="entry name" value="TonB-dep_rcpt-like"/>
</dbReference>
<evidence type="ECO:0000256" key="2">
    <source>
        <dbReference type="ARBA" id="ARBA00022448"/>
    </source>
</evidence>
<keyword evidence="8 15" id="KW-0675">Receptor</keyword>
<dbReference type="PROSITE" id="PS52016">
    <property type="entry name" value="TONB_DEPENDENT_REC_3"/>
    <property type="match status" value="1"/>
</dbReference>
<feature type="signal peptide" evidence="12">
    <location>
        <begin position="1"/>
        <end position="28"/>
    </location>
</feature>
<evidence type="ECO:0000256" key="5">
    <source>
        <dbReference type="ARBA" id="ARBA00022729"/>
    </source>
</evidence>
<comment type="similarity">
    <text evidence="10 11">Belongs to the TonB-dependent receptor family.</text>
</comment>
<evidence type="ECO:0000256" key="4">
    <source>
        <dbReference type="ARBA" id="ARBA00022692"/>
    </source>
</evidence>
<evidence type="ECO:0000256" key="6">
    <source>
        <dbReference type="ARBA" id="ARBA00023077"/>
    </source>
</evidence>
<keyword evidence="4 10" id="KW-0812">Transmembrane</keyword>
<dbReference type="RefSeq" id="WP_119053064.1">
    <property type="nucleotide sequence ID" value="NZ_CP032157.1"/>
</dbReference>
<dbReference type="InterPro" id="IPR037066">
    <property type="entry name" value="Plug_dom_sf"/>
</dbReference>
<accession>A0A3B7MST0</accession>
<dbReference type="PANTHER" id="PTHR30069:SF29">
    <property type="entry name" value="HEMOGLOBIN AND HEMOGLOBIN-HAPTOGLOBIN-BINDING PROTEIN 1-RELATED"/>
    <property type="match status" value="1"/>
</dbReference>
<feature type="domain" description="TonB-dependent receptor plug" evidence="14">
    <location>
        <begin position="53"/>
        <end position="157"/>
    </location>
</feature>
<keyword evidence="9 10" id="KW-0998">Cell outer membrane</keyword>
<protein>
    <submittedName>
        <fullName evidence="15">TonB-dependent receptor</fullName>
    </submittedName>
</protein>
<dbReference type="Gene3D" id="2.40.170.20">
    <property type="entry name" value="TonB-dependent receptor, beta-barrel domain"/>
    <property type="match status" value="1"/>
</dbReference>
<dbReference type="SUPFAM" id="SSF56935">
    <property type="entry name" value="Porins"/>
    <property type="match status" value="1"/>
</dbReference>
<dbReference type="AlphaFoldDB" id="A0A3B7MST0"/>
<evidence type="ECO:0000256" key="1">
    <source>
        <dbReference type="ARBA" id="ARBA00004571"/>
    </source>
</evidence>
<evidence type="ECO:0000256" key="7">
    <source>
        <dbReference type="ARBA" id="ARBA00023136"/>
    </source>
</evidence>
<evidence type="ECO:0000256" key="12">
    <source>
        <dbReference type="SAM" id="SignalP"/>
    </source>
</evidence>
<keyword evidence="16" id="KW-1185">Reference proteome</keyword>
<dbReference type="Gene3D" id="2.170.130.10">
    <property type="entry name" value="TonB-dependent receptor, plug domain"/>
    <property type="match status" value="1"/>
</dbReference>
<evidence type="ECO:0000256" key="3">
    <source>
        <dbReference type="ARBA" id="ARBA00022452"/>
    </source>
</evidence>
<evidence type="ECO:0000259" key="13">
    <source>
        <dbReference type="Pfam" id="PF00593"/>
    </source>
</evidence>
<keyword evidence="2 10" id="KW-0813">Transport</keyword>
<dbReference type="GO" id="GO:0044718">
    <property type="term" value="P:siderophore transmembrane transport"/>
    <property type="evidence" value="ECO:0007669"/>
    <property type="project" value="TreeGrafter"/>
</dbReference>
<evidence type="ECO:0000259" key="14">
    <source>
        <dbReference type="Pfam" id="PF07715"/>
    </source>
</evidence>
<comment type="subcellular location">
    <subcellularLocation>
        <location evidence="1 10">Cell outer membrane</location>
        <topology evidence="1 10">Multi-pass membrane protein</topology>
    </subcellularLocation>
</comment>
<dbReference type="Proteomes" id="UP000263900">
    <property type="component" value="Chromosome"/>
</dbReference>
<organism evidence="15 16">
    <name type="scientific">Paraflavitalea soli</name>
    <dbReference type="NCBI Taxonomy" id="2315862"/>
    <lineage>
        <taxon>Bacteria</taxon>
        <taxon>Pseudomonadati</taxon>
        <taxon>Bacteroidota</taxon>
        <taxon>Chitinophagia</taxon>
        <taxon>Chitinophagales</taxon>
        <taxon>Chitinophagaceae</taxon>
        <taxon>Paraflavitalea</taxon>
    </lineage>
</organism>
<evidence type="ECO:0000313" key="16">
    <source>
        <dbReference type="Proteomes" id="UP000263900"/>
    </source>
</evidence>
<feature type="chain" id="PRO_5017609950" evidence="12">
    <location>
        <begin position="29"/>
        <end position="687"/>
    </location>
</feature>
<evidence type="ECO:0000256" key="8">
    <source>
        <dbReference type="ARBA" id="ARBA00023170"/>
    </source>
</evidence>
<keyword evidence="7 10" id="KW-0472">Membrane</keyword>
<dbReference type="Pfam" id="PF00593">
    <property type="entry name" value="TonB_dep_Rec_b-barrel"/>
    <property type="match status" value="1"/>
</dbReference>
<keyword evidence="5 12" id="KW-0732">Signal</keyword>
<dbReference type="GO" id="GO:0009279">
    <property type="term" value="C:cell outer membrane"/>
    <property type="evidence" value="ECO:0007669"/>
    <property type="project" value="UniProtKB-SubCell"/>
</dbReference>
<keyword evidence="6 11" id="KW-0798">TonB box</keyword>
<dbReference type="InterPro" id="IPR036942">
    <property type="entry name" value="Beta-barrel_TonB_sf"/>
</dbReference>
<feature type="domain" description="TonB-dependent receptor-like beta-barrel" evidence="13">
    <location>
        <begin position="206"/>
        <end position="645"/>
    </location>
</feature>
<name>A0A3B7MST0_9BACT</name>
<dbReference type="PANTHER" id="PTHR30069">
    <property type="entry name" value="TONB-DEPENDENT OUTER MEMBRANE RECEPTOR"/>
    <property type="match status" value="1"/>
</dbReference>
<dbReference type="OrthoDB" id="1109239at2"/>
<evidence type="ECO:0000256" key="9">
    <source>
        <dbReference type="ARBA" id="ARBA00023237"/>
    </source>
</evidence>
<evidence type="ECO:0000256" key="10">
    <source>
        <dbReference type="PROSITE-ProRule" id="PRU01360"/>
    </source>
</evidence>
<proteinExistence type="inferred from homology"/>
<sequence length="687" mass="76968">MTVRNYGNTPVMVFVMLLLCIHASAQQAGPDSLPWRPLQDVVVTGQYAPQSVKNSVYRVRTINRERIVMRGASDIAGVLNNELGIRIETDYTLGESDTKIMGLGGQRVKVLLDGVPLIDRDATKQSLGQIDINTIERIEIVDGPMSVVYGTDALAGVINIITRKAKSGNNFTVNARIQEETTGNRYTPFAKEGIHNENLSLSWQHNGWQLSAWVTRNNFGGWNDTAAYPAQTWKPKKQWMTGGTIGYRFKNLNLWYRLDYLDEELFAAGVMFTTTYAGLDKYYITNRFTHQAQADWTVNEKLNINTAVSYQDYKRSTESYTIDYRAGTKTVAQGEGFWDVSKFNTFFVRSTAQWRISPSVSVQPGVELKTDKTSGQRISGTPSLTDVSIFASAELKPVPGILIRPGLRFSNNSIYDAPPVIPSLNTKFILNKNLDLRLSYARGFRAPILRELYFNFHDASHSIEGNPHLKAEYSNSFITSLTWQQAKAAGVNITSALTGFYNDYHDFIDMAFDPARQVNTYFNNSRYKTVGGTLENTLQWKNLAATLGFSYIGYYNAFADDKTRNGDHSAFSWVPEANSNITYRFPRWGTQLGLFYKFNGALPSYVLNANGDILLSKMDSYHWADITITQKVWKYMSVQAGAKNLFNVKRVQNSAATAGGAHSTGGPVLTGYGTSFFAGINFQWSKH</sequence>
<keyword evidence="3 10" id="KW-1134">Transmembrane beta strand</keyword>
<dbReference type="KEGG" id="pseg:D3H65_25805"/>
<dbReference type="InterPro" id="IPR012910">
    <property type="entry name" value="Plug_dom"/>
</dbReference>
<evidence type="ECO:0000256" key="11">
    <source>
        <dbReference type="RuleBase" id="RU003357"/>
    </source>
</evidence>
<evidence type="ECO:0000313" key="15">
    <source>
        <dbReference type="EMBL" id="AXY77188.1"/>
    </source>
</evidence>
<gene>
    <name evidence="15" type="ORF">D3H65_25805</name>
</gene>
<dbReference type="InterPro" id="IPR000531">
    <property type="entry name" value="Beta-barrel_TonB"/>
</dbReference>
<reference evidence="15 16" key="1">
    <citation type="submission" date="2018-09" db="EMBL/GenBank/DDBJ databases">
        <title>Genome sequencing of strain 6GH32-13.</title>
        <authorList>
            <person name="Weon H.-Y."/>
            <person name="Heo J."/>
            <person name="Kwon S.-W."/>
        </authorList>
    </citation>
    <scope>NUCLEOTIDE SEQUENCE [LARGE SCALE GENOMIC DNA]</scope>
    <source>
        <strain evidence="15 16">5GH32-13</strain>
    </source>
</reference>
<dbReference type="EMBL" id="CP032157">
    <property type="protein sequence ID" value="AXY77188.1"/>
    <property type="molecule type" value="Genomic_DNA"/>
</dbReference>
<dbReference type="Pfam" id="PF07715">
    <property type="entry name" value="Plug"/>
    <property type="match status" value="1"/>
</dbReference>
<dbReference type="GO" id="GO:0015344">
    <property type="term" value="F:siderophore uptake transmembrane transporter activity"/>
    <property type="evidence" value="ECO:0007669"/>
    <property type="project" value="TreeGrafter"/>
</dbReference>